<evidence type="ECO:0000256" key="7">
    <source>
        <dbReference type="ARBA" id="ARBA00022833"/>
    </source>
</evidence>
<name>A0A645AK57_9ZZZZ</name>
<dbReference type="PANTHER" id="PTHR46986:SF1">
    <property type="entry name" value="ENDORIBONUCLEASE YBEY, CHLOROPLASTIC"/>
    <property type="match status" value="1"/>
</dbReference>
<dbReference type="PROSITE" id="PS01306">
    <property type="entry name" value="UPF0054"/>
    <property type="match status" value="1"/>
</dbReference>
<dbReference type="EMBL" id="VSSQ01014325">
    <property type="protein sequence ID" value="MPM53417.1"/>
    <property type="molecule type" value="Genomic_DNA"/>
</dbReference>
<keyword evidence="5" id="KW-0255">Endonuclease</keyword>
<evidence type="ECO:0000256" key="1">
    <source>
        <dbReference type="ARBA" id="ARBA00001947"/>
    </source>
</evidence>
<dbReference type="GO" id="GO:0046872">
    <property type="term" value="F:metal ion binding"/>
    <property type="evidence" value="ECO:0007669"/>
    <property type="project" value="UniProtKB-KW"/>
</dbReference>
<evidence type="ECO:0000256" key="6">
    <source>
        <dbReference type="ARBA" id="ARBA00022801"/>
    </source>
</evidence>
<dbReference type="Gene3D" id="3.40.390.30">
    <property type="entry name" value="Metalloproteases ('zincins'), catalytic domain"/>
    <property type="match status" value="1"/>
</dbReference>
<dbReference type="AlphaFoldDB" id="A0A645AK57"/>
<dbReference type="InterPro" id="IPR020549">
    <property type="entry name" value="YbeY_CS"/>
</dbReference>
<evidence type="ECO:0000256" key="2">
    <source>
        <dbReference type="ARBA" id="ARBA00010875"/>
    </source>
</evidence>
<evidence type="ECO:0000256" key="4">
    <source>
        <dbReference type="ARBA" id="ARBA00022723"/>
    </source>
</evidence>
<dbReference type="NCBIfam" id="TIGR00043">
    <property type="entry name" value="rRNA maturation RNase YbeY"/>
    <property type="match status" value="1"/>
</dbReference>
<accession>A0A645AK57</accession>
<gene>
    <name evidence="8" type="primary">ybeY_29</name>
    <name evidence="8" type="ORF">SDC9_100185</name>
</gene>
<dbReference type="GO" id="GO:0004222">
    <property type="term" value="F:metalloendopeptidase activity"/>
    <property type="evidence" value="ECO:0007669"/>
    <property type="project" value="InterPro"/>
</dbReference>
<dbReference type="HAMAP" id="MF_00009">
    <property type="entry name" value="Endoribonucl_YbeY"/>
    <property type="match status" value="1"/>
</dbReference>
<sequence length="161" mass="18691">MIYLENQQTKFTITEQMEELIHRIVEETLRQEDVQDEVEMSVVLVDEEQIQQLNLEYRGFNKPTDVLSFAQEDGEEMFPEIDEIPFRLLGDIVIAVDIANEQANRYQHSLEREMAFLTAHGVLHLLGYDHGDEEDDEELASMLEIQEIVLNKLGLPRQATS</sequence>
<dbReference type="GO" id="GO:0004519">
    <property type="term" value="F:endonuclease activity"/>
    <property type="evidence" value="ECO:0007669"/>
    <property type="project" value="UniProtKB-KW"/>
</dbReference>
<keyword evidence="7" id="KW-0862">Zinc</keyword>
<dbReference type="PANTHER" id="PTHR46986">
    <property type="entry name" value="ENDORIBONUCLEASE YBEY, CHLOROPLASTIC"/>
    <property type="match status" value="1"/>
</dbReference>
<keyword evidence="4" id="KW-0479">Metal-binding</keyword>
<dbReference type="InterPro" id="IPR023091">
    <property type="entry name" value="MetalPrtase_cat_dom_sf_prd"/>
</dbReference>
<keyword evidence="3" id="KW-0540">Nuclease</keyword>
<evidence type="ECO:0000256" key="3">
    <source>
        <dbReference type="ARBA" id="ARBA00022722"/>
    </source>
</evidence>
<comment type="cofactor">
    <cofactor evidence="1">
        <name>Zn(2+)</name>
        <dbReference type="ChEBI" id="CHEBI:29105"/>
    </cofactor>
</comment>
<organism evidence="8">
    <name type="scientific">bioreactor metagenome</name>
    <dbReference type="NCBI Taxonomy" id="1076179"/>
    <lineage>
        <taxon>unclassified sequences</taxon>
        <taxon>metagenomes</taxon>
        <taxon>ecological metagenomes</taxon>
    </lineage>
</organism>
<comment type="similarity">
    <text evidence="2">Belongs to the endoribonuclease YbeY family.</text>
</comment>
<evidence type="ECO:0000313" key="8">
    <source>
        <dbReference type="EMBL" id="MPM53417.1"/>
    </source>
</evidence>
<protein>
    <submittedName>
        <fullName evidence="8">Endoribonuclease YbeY</fullName>
        <ecNumber evidence="8">3.1.-.-</ecNumber>
    </submittedName>
</protein>
<dbReference type="InterPro" id="IPR002036">
    <property type="entry name" value="YbeY"/>
</dbReference>
<dbReference type="SUPFAM" id="SSF55486">
    <property type="entry name" value="Metalloproteases ('zincins'), catalytic domain"/>
    <property type="match status" value="1"/>
</dbReference>
<reference evidence="8" key="1">
    <citation type="submission" date="2019-08" db="EMBL/GenBank/DDBJ databases">
        <authorList>
            <person name="Kucharzyk K."/>
            <person name="Murdoch R.W."/>
            <person name="Higgins S."/>
            <person name="Loffler F."/>
        </authorList>
    </citation>
    <scope>NUCLEOTIDE SEQUENCE</scope>
</reference>
<keyword evidence="6 8" id="KW-0378">Hydrolase</keyword>
<dbReference type="EC" id="3.1.-.-" evidence="8"/>
<dbReference type="Pfam" id="PF02130">
    <property type="entry name" value="YbeY"/>
    <property type="match status" value="1"/>
</dbReference>
<dbReference type="GO" id="GO:0006364">
    <property type="term" value="P:rRNA processing"/>
    <property type="evidence" value="ECO:0007669"/>
    <property type="project" value="InterPro"/>
</dbReference>
<evidence type="ECO:0000256" key="5">
    <source>
        <dbReference type="ARBA" id="ARBA00022759"/>
    </source>
</evidence>
<comment type="caution">
    <text evidence="8">The sequence shown here is derived from an EMBL/GenBank/DDBJ whole genome shotgun (WGS) entry which is preliminary data.</text>
</comment>
<proteinExistence type="inferred from homology"/>